<dbReference type="AlphaFoldDB" id="A0A1V3ID44"/>
<comment type="caution">
    <text evidence="1">The sequence shown here is derived from an EMBL/GenBank/DDBJ whole genome shotgun (WGS) entry which is preliminary data.</text>
</comment>
<protein>
    <submittedName>
        <fullName evidence="1">Uncharacterized protein</fullName>
    </submittedName>
</protein>
<evidence type="ECO:0000313" key="1">
    <source>
        <dbReference type="EMBL" id="OOF38282.1"/>
    </source>
</evidence>
<dbReference type="EMBL" id="MLHG01000070">
    <property type="protein sequence ID" value="OOF38282.1"/>
    <property type="molecule type" value="Genomic_DNA"/>
</dbReference>
<organism evidence="1 2">
    <name type="scientific">Rodentibacter mrazii</name>
    <dbReference type="NCBI Taxonomy" id="1908257"/>
    <lineage>
        <taxon>Bacteria</taxon>
        <taxon>Pseudomonadati</taxon>
        <taxon>Pseudomonadota</taxon>
        <taxon>Gammaproteobacteria</taxon>
        <taxon>Pasteurellales</taxon>
        <taxon>Pasteurellaceae</taxon>
        <taxon>Rodentibacter</taxon>
    </lineage>
</organism>
<dbReference type="RefSeq" id="WP_143529616.1">
    <property type="nucleotide sequence ID" value="NZ_MLHG01000070.1"/>
</dbReference>
<sequence>MDLLRAYFSSQLVTAGFPDDLEIRWSLSHCQGDGMAFYGKLYPDDLCHLFNNIYPNTKRKQKMFSLLVKRIMEWEDMSYFTIYRNSFGYHYSHFNTMEIDLPKSDGLYFFTEPEARQDWYFPRTKVSTYQVLWDEFVTDLERYIRDTSRQLESAGYSILESTPYEKQTVYQFNTAQFSVELITAPVDFSYFFNYEDDEDIQQLCQSLIDKRSQCAEVYAVVRDRCTNIALGESDWINLVFDTDDNHYSGYKSELISEAIQHAKQNIHWYSQTFSRIRPLTLVA</sequence>
<dbReference type="Proteomes" id="UP000189426">
    <property type="component" value="Unassembled WGS sequence"/>
</dbReference>
<evidence type="ECO:0000313" key="2">
    <source>
        <dbReference type="Proteomes" id="UP000189426"/>
    </source>
</evidence>
<name>A0A1V3ID44_9PAST</name>
<reference evidence="1 2" key="1">
    <citation type="submission" date="2016-10" db="EMBL/GenBank/DDBJ databases">
        <title>Rodentibacter gen. nov. and new species.</title>
        <authorList>
            <person name="Christensen H."/>
        </authorList>
    </citation>
    <scope>NUCLEOTIDE SEQUENCE [LARGE SCALE GENOMIC DNA]</scope>
    <source>
        <strain evidence="1 2">Ppn418</strain>
    </source>
</reference>
<proteinExistence type="predicted"/>
<accession>A0A1V3ID44</accession>
<keyword evidence="2" id="KW-1185">Reference proteome</keyword>
<gene>
    <name evidence="1" type="ORF">BKK47_09625</name>
</gene>